<evidence type="ECO:0000313" key="1">
    <source>
        <dbReference type="EMBL" id="WOH03448.1"/>
    </source>
</evidence>
<gene>
    <name evidence="1" type="ORF">DCAR_0622846</name>
</gene>
<reference evidence="1" key="2">
    <citation type="submission" date="2022-03" db="EMBL/GenBank/DDBJ databases">
        <title>Draft title - Genomic analysis of global carrot germplasm unveils the trajectory of domestication and the origin of high carotenoid orange carrot.</title>
        <authorList>
            <person name="Iorizzo M."/>
            <person name="Ellison S."/>
            <person name="Senalik D."/>
            <person name="Macko-Podgorni A."/>
            <person name="Grzebelus D."/>
            <person name="Bostan H."/>
            <person name="Rolling W."/>
            <person name="Curaba J."/>
            <person name="Simon P."/>
        </authorList>
    </citation>
    <scope>NUCLEOTIDE SEQUENCE</scope>
    <source>
        <tissue evidence="1">Leaf</tissue>
    </source>
</reference>
<protein>
    <submittedName>
        <fullName evidence="1">Uncharacterized protein</fullName>
    </submittedName>
</protein>
<accession>A0A164UWL7</accession>
<evidence type="ECO:0000313" key="2">
    <source>
        <dbReference type="Proteomes" id="UP000077755"/>
    </source>
</evidence>
<organism evidence="1 2">
    <name type="scientific">Daucus carota subsp. sativus</name>
    <name type="common">Carrot</name>
    <dbReference type="NCBI Taxonomy" id="79200"/>
    <lineage>
        <taxon>Eukaryota</taxon>
        <taxon>Viridiplantae</taxon>
        <taxon>Streptophyta</taxon>
        <taxon>Embryophyta</taxon>
        <taxon>Tracheophyta</taxon>
        <taxon>Spermatophyta</taxon>
        <taxon>Magnoliopsida</taxon>
        <taxon>eudicotyledons</taxon>
        <taxon>Gunneridae</taxon>
        <taxon>Pentapetalae</taxon>
        <taxon>asterids</taxon>
        <taxon>campanulids</taxon>
        <taxon>Apiales</taxon>
        <taxon>Apiaceae</taxon>
        <taxon>Apioideae</taxon>
        <taxon>Scandiceae</taxon>
        <taxon>Daucinae</taxon>
        <taxon>Daucus</taxon>
        <taxon>Daucus sect. Daucus</taxon>
    </lineage>
</organism>
<dbReference type="EMBL" id="CP093348">
    <property type="protein sequence ID" value="WOH03448.1"/>
    <property type="molecule type" value="Genomic_DNA"/>
</dbReference>
<dbReference type="Gramene" id="KZM89475">
    <property type="protein sequence ID" value="KZM89475"/>
    <property type="gene ID" value="DCAR_023162"/>
</dbReference>
<dbReference type="Gene3D" id="3.40.395.10">
    <property type="entry name" value="Adenoviral Proteinase, Chain A"/>
    <property type="match status" value="1"/>
</dbReference>
<reference evidence="1" key="1">
    <citation type="journal article" date="2016" name="Nat. Genet.">
        <title>A high-quality carrot genome assembly provides new insights into carotenoid accumulation and asterid genome evolution.</title>
        <authorList>
            <person name="Iorizzo M."/>
            <person name="Ellison S."/>
            <person name="Senalik D."/>
            <person name="Zeng P."/>
            <person name="Satapoomin P."/>
            <person name="Huang J."/>
            <person name="Bowman M."/>
            <person name="Iovene M."/>
            <person name="Sanseverino W."/>
            <person name="Cavagnaro P."/>
            <person name="Yildiz M."/>
            <person name="Macko-Podgorni A."/>
            <person name="Moranska E."/>
            <person name="Grzebelus E."/>
            <person name="Grzebelus D."/>
            <person name="Ashrafi H."/>
            <person name="Zheng Z."/>
            <person name="Cheng S."/>
            <person name="Spooner D."/>
            <person name="Van Deynze A."/>
            <person name="Simon P."/>
        </authorList>
    </citation>
    <scope>NUCLEOTIDE SEQUENCE</scope>
    <source>
        <tissue evidence="1">Leaf</tissue>
    </source>
</reference>
<name>A0A164UWL7_DAUCS</name>
<dbReference type="AlphaFoldDB" id="A0A164UWL7"/>
<sequence>MFSGNHFYVICFNLKKITVEIIDNRSGDRVDTMYDGIPETMQENFGLYIAQQSPKKSMLLSNAPVQRLQMKWRTSNKNVDSGVFAMHHMETYMGYGLRNWECKFAAEVGIEQKRQLERARQIYATKIVYSGINFLKGQMTTEIKFVNQN</sequence>
<dbReference type="Proteomes" id="UP000077755">
    <property type="component" value="Chromosome 6"/>
</dbReference>
<keyword evidence="2" id="KW-1185">Reference proteome</keyword>
<proteinExistence type="predicted"/>